<proteinExistence type="predicted"/>
<dbReference type="InterPro" id="IPR014955">
    <property type="entry name" value="DUF1826"/>
</dbReference>
<protein>
    <recommendedName>
        <fullName evidence="3">DUF1826 domain-containing protein</fullName>
    </recommendedName>
</protein>
<dbReference type="RefSeq" id="WP_150278461.1">
    <property type="nucleotide sequence ID" value="NZ_BMFF01000003.1"/>
</dbReference>
<evidence type="ECO:0000313" key="2">
    <source>
        <dbReference type="Proteomes" id="UP000638188"/>
    </source>
</evidence>
<comment type="caution">
    <text evidence="1">The sequence shown here is derived from an EMBL/GenBank/DDBJ whole genome shotgun (WGS) entry which is preliminary data.</text>
</comment>
<sequence>MHAADQMTVPAWVQAGSMDTLLEIFRDEINLAVWQRPLATSVERFSDALLQCGGQLAESHTLDVITDDSGNCAVRMPRLAGAMSHLEGYADFVADVAHLVDAFACLVDAQIIGLRLRSLEQAMCPRWHVDHVPVRLVTSYAGPGSEWLAEGQLPREHLGGPGIDRYARHVHGQALGVGEVALLKGERWQGNTGRGLIHRSPGVRQGERRLLLTLDWLK</sequence>
<keyword evidence="2" id="KW-1185">Reference proteome</keyword>
<organism evidence="1 2">
    <name type="scientific">Halopseudomonas salina</name>
    <dbReference type="NCBI Taxonomy" id="1323744"/>
    <lineage>
        <taxon>Bacteria</taxon>
        <taxon>Pseudomonadati</taxon>
        <taxon>Pseudomonadota</taxon>
        <taxon>Gammaproteobacteria</taxon>
        <taxon>Pseudomonadales</taxon>
        <taxon>Pseudomonadaceae</taxon>
        <taxon>Halopseudomonas</taxon>
    </lineage>
</organism>
<gene>
    <name evidence="1" type="ORF">GCM10007418_17810</name>
</gene>
<evidence type="ECO:0000313" key="1">
    <source>
        <dbReference type="EMBL" id="GGC98999.1"/>
    </source>
</evidence>
<name>A0ABQ1PKV6_9GAMM</name>
<reference evidence="2" key="1">
    <citation type="journal article" date="2019" name="Int. J. Syst. Evol. Microbiol.">
        <title>The Global Catalogue of Microorganisms (GCM) 10K type strain sequencing project: providing services to taxonomists for standard genome sequencing and annotation.</title>
        <authorList>
            <consortium name="The Broad Institute Genomics Platform"/>
            <consortium name="The Broad Institute Genome Sequencing Center for Infectious Disease"/>
            <person name="Wu L."/>
            <person name="Ma J."/>
        </authorList>
    </citation>
    <scope>NUCLEOTIDE SEQUENCE [LARGE SCALE GENOMIC DNA]</scope>
    <source>
        <strain evidence="2">CGMCC 1.12482</strain>
    </source>
</reference>
<dbReference type="Pfam" id="PF08856">
    <property type="entry name" value="DUF1826"/>
    <property type="match status" value="1"/>
</dbReference>
<evidence type="ECO:0008006" key="3">
    <source>
        <dbReference type="Google" id="ProtNLM"/>
    </source>
</evidence>
<dbReference type="EMBL" id="BMFF01000003">
    <property type="protein sequence ID" value="GGC98999.1"/>
    <property type="molecule type" value="Genomic_DNA"/>
</dbReference>
<accession>A0ABQ1PKV6</accession>
<dbReference type="Proteomes" id="UP000638188">
    <property type="component" value="Unassembled WGS sequence"/>
</dbReference>